<name>A0A060BL01_9STRE</name>
<dbReference type="AlphaFoldDB" id="A0A060BL01"/>
<proteinExistence type="predicted"/>
<dbReference type="SUPFAM" id="SSF53756">
    <property type="entry name" value="UDP-Glycosyltransferase/glycogen phosphorylase"/>
    <property type="match status" value="1"/>
</dbReference>
<protein>
    <submittedName>
        <fullName evidence="1">CAZy families GT4 protein</fullName>
    </submittedName>
</protein>
<evidence type="ECO:0000313" key="1">
    <source>
        <dbReference type="EMBL" id="AIA83514.1"/>
    </source>
</evidence>
<dbReference type="EMBL" id="KF116269">
    <property type="protein sequence ID" value="AIA83514.1"/>
    <property type="molecule type" value="Genomic_DNA"/>
</dbReference>
<organism evidence="1">
    <name type="scientific">uncultured Streptococcus sp</name>
    <dbReference type="NCBI Taxonomy" id="83427"/>
    <lineage>
        <taxon>Bacteria</taxon>
        <taxon>Bacillati</taxon>
        <taxon>Bacillota</taxon>
        <taxon>Bacilli</taxon>
        <taxon>Lactobacillales</taxon>
        <taxon>Streptococcaceae</taxon>
        <taxon>Streptococcus</taxon>
        <taxon>environmental samples</taxon>
    </lineage>
</organism>
<accession>A0A060BL01</accession>
<reference evidence="1" key="1">
    <citation type="journal article" date="2013" name="Environ. Microbiol.">
        <title>Seasonally variable intestinal metagenomes of the red palm weevil (Rhynchophorus ferrugineus).</title>
        <authorList>
            <person name="Jia S."/>
            <person name="Zhang X."/>
            <person name="Zhang G."/>
            <person name="Yin A."/>
            <person name="Zhang S."/>
            <person name="Li F."/>
            <person name="Wang L."/>
            <person name="Zhao D."/>
            <person name="Yun Q."/>
            <person name="Tala"/>
            <person name="Wang J."/>
            <person name="Sun G."/>
            <person name="Baabdullah M."/>
            <person name="Yu X."/>
            <person name="Hu S."/>
            <person name="Al-Mssallem I.S."/>
            <person name="Yu J."/>
        </authorList>
    </citation>
    <scope>NUCLEOTIDE SEQUENCE</scope>
</reference>
<feature type="non-terminal residue" evidence="1">
    <location>
        <position position="1"/>
    </location>
</feature>
<sequence>FRVPYTPKDLKLKGDSFRALKRKIRAENYTIVHAHMNALNGIVLGFMKRLGIPIRISHSHGTKHFVDSVVISKVSDIVMKSYSYVTTHNMACSDDAGNF</sequence>
<dbReference type="Gene3D" id="3.40.50.2000">
    <property type="entry name" value="Glycogen Phosphorylase B"/>
    <property type="match status" value="1"/>
</dbReference>